<feature type="signal peptide" evidence="1">
    <location>
        <begin position="1"/>
        <end position="26"/>
    </location>
</feature>
<dbReference type="EMBL" id="PRKZ01000009">
    <property type="protein sequence ID" value="RAW48347.1"/>
    <property type="molecule type" value="Genomic_DNA"/>
</dbReference>
<proteinExistence type="predicted"/>
<accession>A0A329TES1</accession>
<dbReference type="RefSeq" id="WP_112116161.1">
    <property type="nucleotide sequence ID" value="NZ_PRKZ01000009.1"/>
</dbReference>
<dbReference type="AlphaFoldDB" id="A0A329TES1"/>
<dbReference type="InterPro" id="IPR025164">
    <property type="entry name" value="Toastrack_DUF4097"/>
</dbReference>
<dbReference type="Pfam" id="PF13349">
    <property type="entry name" value="DUF4097"/>
    <property type="match status" value="1"/>
</dbReference>
<sequence length="300" mass="31072">MKKLFCTLLSAAAAVALLCGFTPSPQENSAGAGLITKTYETAEAISSLSVSDKYADVTVKADDVDHVVVEYSYNSSYNDAFGTGGELYSFTIAGPSLNIQGLKGDASMSVNNSKCICTMTVKLPRRAFAGLTVDTSNGNLTIQDMTSQSNTLTTTNGNISITGGSLDNLNATANNGKVEVNNLLTQTFAASTRNGRISLANTSALSITAQAQNGDVKLDHTASPYFYCTATNASVVGTVTGRGAEYGLNLTAGSGRVTLTDANDDSFAIRSSAPVQQNLGAAQSFTANASNGNVNLEFVQ</sequence>
<evidence type="ECO:0000259" key="2">
    <source>
        <dbReference type="Pfam" id="PF13349"/>
    </source>
</evidence>
<protein>
    <recommendedName>
        <fullName evidence="2">DUF4097 domain-containing protein</fullName>
    </recommendedName>
</protein>
<name>A0A329TES1_9FIRM</name>
<comment type="caution">
    <text evidence="3">The sequence shown here is derived from an EMBL/GenBank/DDBJ whole genome shotgun (WGS) entry which is preliminary data.</text>
</comment>
<evidence type="ECO:0000313" key="4">
    <source>
        <dbReference type="Proteomes" id="UP000251634"/>
    </source>
</evidence>
<evidence type="ECO:0000313" key="3">
    <source>
        <dbReference type="EMBL" id="RAW48347.1"/>
    </source>
</evidence>
<feature type="chain" id="PRO_5038860879" description="DUF4097 domain-containing protein" evidence="1">
    <location>
        <begin position="27"/>
        <end position="300"/>
    </location>
</feature>
<gene>
    <name evidence="3" type="ORF">C4N25_11280</name>
</gene>
<organism evidence="3 4">
    <name type="scientific">Faecalibacterium prausnitzii</name>
    <dbReference type="NCBI Taxonomy" id="853"/>
    <lineage>
        <taxon>Bacteria</taxon>
        <taxon>Bacillati</taxon>
        <taxon>Bacillota</taxon>
        <taxon>Clostridia</taxon>
        <taxon>Eubacteriales</taxon>
        <taxon>Oscillospiraceae</taxon>
        <taxon>Faecalibacterium</taxon>
    </lineage>
</organism>
<keyword evidence="1" id="KW-0732">Signal</keyword>
<dbReference type="Proteomes" id="UP000251634">
    <property type="component" value="Unassembled WGS sequence"/>
</dbReference>
<feature type="domain" description="DUF4097" evidence="2">
    <location>
        <begin position="45"/>
        <end position="296"/>
    </location>
</feature>
<reference evidence="3 4" key="1">
    <citation type="submission" date="2018-02" db="EMBL/GenBank/DDBJ databases">
        <title>Complete genome sequencing of Faecalibacterium prausnitzii strains isolated from the human gut.</title>
        <authorList>
            <person name="Fitzgerald B.C."/>
            <person name="Shkoporov A.N."/>
            <person name="Ross P.R."/>
            <person name="Hill C."/>
        </authorList>
    </citation>
    <scope>NUCLEOTIDE SEQUENCE [LARGE SCALE GENOMIC DNA]</scope>
    <source>
        <strain evidence="3 4">APC942/8-14-2</strain>
    </source>
</reference>
<evidence type="ECO:0000256" key="1">
    <source>
        <dbReference type="SAM" id="SignalP"/>
    </source>
</evidence>